<reference evidence="1" key="1">
    <citation type="submission" date="2022-01" db="EMBL/GenBank/DDBJ databases">
        <title>Colwellia maritima, isolated from seawater.</title>
        <authorList>
            <person name="Kristyanto S."/>
            <person name="Jung J."/>
            <person name="Jeon C.O."/>
        </authorList>
    </citation>
    <scope>NUCLEOTIDE SEQUENCE</scope>
    <source>
        <strain evidence="1">MSW7</strain>
    </source>
</reference>
<gene>
    <name evidence="1" type="ORF">L3081_10895</name>
</gene>
<keyword evidence="2" id="KW-1185">Reference proteome</keyword>
<dbReference type="SUPFAM" id="SSF75011">
    <property type="entry name" value="3-carboxy-cis,cis-mucoante lactonizing enzyme"/>
    <property type="match status" value="1"/>
</dbReference>
<accession>A0ABS9X0L6</accession>
<protein>
    <recommendedName>
        <fullName evidence="3">DUF5050 domain-containing protein</fullName>
    </recommendedName>
</protein>
<evidence type="ECO:0008006" key="3">
    <source>
        <dbReference type="Google" id="ProtNLM"/>
    </source>
</evidence>
<evidence type="ECO:0000313" key="2">
    <source>
        <dbReference type="Proteomes" id="UP001139646"/>
    </source>
</evidence>
<evidence type="ECO:0000313" key="1">
    <source>
        <dbReference type="EMBL" id="MCI2283813.1"/>
    </source>
</evidence>
<organism evidence="1 2">
    <name type="scientific">Colwellia maritima</name>
    <dbReference type="NCBI Taxonomy" id="2912588"/>
    <lineage>
        <taxon>Bacteria</taxon>
        <taxon>Pseudomonadati</taxon>
        <taxon>Pseudomonadota</taxon>
        <taxon>Gammaproteobacteria</taxon>
        <taxon>Alteromonadales</taxon>
        <taxon>Colwelliaceae</taxon>
        <taxon>Colwellia</taxon>
    </lineage>
</organism>
<sequence>MGSSGYPLSPFPKINNLNSIHEGEQGDFYYSHEPSFDIYHFNSETGQSKKLIERTFVIDSFSNNDFVVRKTGIYFMDRKKIKNNAIYFYDFASKKISYVVASKDNYPNVVISEDEKHIFLIESYDNNSKLLLISASD</sequence>
<dbReference type="RefSeq" id="WP_242286063.1">
    <property type="nucleotide sequence ID" value="NZ_JAKKSL010000002.1"/>
</dbReference>
<comment type="caution">
    <text evidence="1">The sequence shown here is derived from an EMBL/GenBank/DDBJ whole genome shotgun (WGS) entry which is preliminary data.</text>
</comment>
<dbReference type="Proteomes" id="UP001139646">
    <property type="component" value="Unassembled WGS sequence"/>
</dbReference>
<dbReference type="EMBL" id="JAKKSL010000002">
    <property type="protein sequence ID" value="MCI2283813.1"/>
    <property type="molecule type" value="Genomic_DNA"/>
</dbReference>
<proteinExistence type="predicted"/>
<name>A0ABS9X0L6_9GAMM</name>